<dbReference type="AlphaFoldDB" id="A0A5Q0BR32"/>
<dbReference type="RefSeq" id="WP_153250499.1">
    <property type="nucleotide sequence ID" value="NZ_CP044205.1"/>
</dbReference>
<evidence type="ECO:0000313" key="12">
    <source>
        <dbReference type="Proteomes" id="UP000325755"/>
    </source>
</evidence>
<dbReference type="GO" id="GO:0009007">
    <property type="term" value="F:site-specific DNA-methyltransferase (adenine-specific) activity"/>
    <property type="evidence" value="ECO:0007669"/>
    <property type="project" value="UniProtKB-EC"/>
</dbReference>
<dbReference type="PRINTS" id="PR00507">
    <property type="entry name" value="N12N6MTFRASE"/>
</dbReference>
<dbReference type="REBASE" id="370422">
    <property type="entry name" value="M.MmoShm1ORF19460P"/>
</dbReference>
<dbReference type="PANTHER" id="PTHR42933">
    <property type="entry name" value="SLR6095 PROTEIN"/>
    <property type="match status" value="1"/>
</dbReference>
<dbReference type="InterPro" id="IPR029063">
    <property type="entry name" value="SAM-dependent_MTases_sf"/>
</dbReference>
<dbReference type="GO" id="GO:0032259">
    <property type="term" value="P:methylation"/>
    <property type="evidence" value="ECO:0007669"/>
    <property type="project" value="UniProtKB-KW"/>
</dbReference>
<dbReference type="PANTHER" id="PTHR42933:SF4">
    <property type="entry name" value="TYPE I RESTRICTION ENZYME ECOKI METHYLASE SUBUNIT"/>
    <property type="match status" value="1"/>
</dbReference>
<dbReference type="InterPro" id="IPR038333">
    <property type="entry name" value="T1MK-like_N_sf"/>
</dbReference>
<keyword evidence="12" id="KW-1185">Reference proteome</keyword>
<evidence type="ECO:0000256" key="1">
    <source>
        <dbReference type="ARBA" id="ARBA00006594"/>
    </source>
</evidence>
<keyword evidence="4" id="KW-0808">Transferase</keyword>
<keyword evidence="5" id="KW-0949">S-adenosyl-L-methionine</keyword>
<evidence type="ECO:0000256" key="7">
    <source>
        <dbReference type="ARBA" id="ARBA00047942"/>
    </source>
</evidence>
<keyword evidence="3 11" id="KW-0489">Methyltransferase</keyword>
<evidence type="ECO:0000256" key="2">
    <source>
        <dbReference type="ARBA" id="ARBA00011900"/>
    </source>
</evidence>
<dbReference type="InterPro" id="IPR002052">
    <property type="entry name" value="DNA_methylase_N6_adenine_CS"/>
</dbReference>
<dbReference type="OrthoDB" id="9784823at2"/>
<dbReference type="Gene3D" id="3.40.50.150">
    <property type="entry name" value="Vaccinia Virus protein VP39"/>
    <property type="match status" value="1"/>
</dbReference>
<evidence type="ECO:0000259" key="9">
    <source>
        <dbReference type="Pfam" id="PF02384"/>
    </source>
</evidence>
<protein>
    <recommendedName>
        <fullName evidence="2">site-specific DNA-methyltransferase (adenine-specific)</fullName>
        <ecNumber evidence="2">2.1.1.72</ecNumber>
    </recommendedName>
</protein>
<evidence type="ECO:0000256" key="6">
    <source>
        <dbReference type="ARBA" id="ARBA00022747"/>
    </source>
</evidence>
<evidence type="ECO:0000256" key="8">
    <source>
        <dbReference type="SAM" id="Coils"/>
    </source>
</evidence>
<keyword evidence="8" id="KW-0175">Coiled coil</keyword>
<dbReference type="Pfam" id="PF02384">
    <property type="entry name" value="N6_Mtase"/>
    <property type="match status" value="1"/>
</dbReference>
<name>A0A5Q0BR32_9GAMM</name>
<reference evidence="11 12" key="1">
    <citation type="submission" date="2019-09" db="EMBL/GenBank/DDBJ databases">
        <title>Ecophysiology of the spiral-shaped methanotroph Methylospira mobilis as revealed by the complete genome sequence.</title>
        <authorList>
            <person name="Oshkin I.Y."/>
            <person name="Dedysh S.N."/>
            <person name="Miroshnikov K."/>
            <person name="Danilova O.V."/>
            <person name="Hakobyan A."/>
            <person name="Liesack W."/>
        </authorList>
    </citation>
    <scope>NUCLEOTIDE SEQUENCE [LARGE SCALE GENOMIC DNA]</scope>
    <source>
        <strain evidence="11 12">Shm1</strain>
    </source>
</reference>
<dbReference type="InParanoid" id="A0A5Q0BR32"/>
<dbReference type="InterPro" id="IPR051537">
    <property type="entry name" value="DNA_Adenine_Mtase"/>
</dbReference>
<dbReference type="FunCoup" id="A0A5Q0BR32">
    <property type="interactions" value="267"/>
</dbReference>
<dbReference type="SUPFAM" id="SSF53335">
    <property type="entry name" value="S-adenosyl-L-methionine-dependent methyltransferases"/>
    <property type="match status" value="1"/>
</dbReference>
<dbReference type="PROSITE" id="PS00092">
    <property type="entry name" value="N6_MTASE"/>
    <property type="match status" value="1"/>
</dbReference>
<evidence type="ECO:0000256" key="3">
    <source>
        <dbReference type="ARBA" id="ARBA00022603"/>
    </source>
</evidence>
<feature type="domain" description="DNA methylase adenine-specific" evidence="9">
    <location>
        <begin position="196"/>
        <end position="456"/>
    </location>
</feature>
<feature type="coiled-coil region" evidence="8">
    <location>
        <begin position="561"/>
        <end position="588"/>
    </location>
</feature>
<dbReference type="Proteomes" id="UP000325755">
    <property type="component" value="Chromosome"/>
</dbReference>
<dbReference type="InterPro" id="IPR022749">
    <property type="entry name" value="D12N6_MeTrfase_N"/>
</dbReference>
<sequence length="653" mass="72692">MANNIKRAARGKSPKSIASTQSLSSFVKSICDVMRRSNCASALQYVPELTWILFLRILDAQEQKAKEQADAQGNEYSPALTAPYRWQDWAAPYSESETTPEGKFIGWKRKELFQAGEGRLFDFINNDLLPHLHRLDVNPITQLPNPAASPKQRVIGRIMTAVEKVRVDSETNLCDIFDKVHEIHIDHIDDTHFFTLSQVYEDLLLKMGEKNSDGGQFFTPREVIRGMVHVLDPRPGETVYDPCCGTGGFLAVSFEHISRELGNAPAATVLDTLKHDTFFGREKENLVFPIALANLILHGIDQPNLWHGNTLTGKQTYAGLFEQAPPTFDVILTNPPFGGKEGSEAQKNYDFETGSTQVLFVQHILDELKAPLDGKPGGRCAIVLDEGLLFRTNESAFVETKRKLVDECDLWCIVSLPGGVFSTAGAGVKTNLLFFTKGKKTERIWYYDLSQLKIGKKSPMTLAHFGFDKHGGVLADADLPVTLTTDWAERDGNRHQPFPSFARLLAQHGAPESDSDFSWTVDFAARRAKAREDMRPFVEEMEKLTEALLPLKETLKALKKHKADKQQISATEEAVKALEKAFREAQTTAGDMDAAVYDLKAVNPNARAVTDTRTVPDIIDGIERQGRIVAQAMENLRAMIAVDETAQAMKEDG</sequence>
<dbReference type="EC" id="2.1.1.72" evidence="2"/>
<dbReference type="GO" id="GO:0009307">
    <property type="term" value="P:DNA restriction-modification system"/>
    <property type="evidence" value="ECO:0007669"/>
    <property type="project" value="UniProtKB-KW"/>
</dbReference>
<comment type="catalytic activity">
    <reaction evidence="7">
        <text>a 2'-deoxyadenosine in DNA + S-adenosyl-L-methionine = an N(6)-methyl-2'-deoxyadenosine in DNA + S-adenosyl-L-homocysteine + H(+)</text>
        <dbReference type="Rhea" id="RHEA:15197"/>
        <dbReference type="Rhea" id="RHEA-COMP:12418"/>
        <dbReference type="Rhea" id="RHEA-COMP:12419"/>
        <dbReference type="ChEBI" id="CHEBI:15378"/>
        <dbReference type="ChEBI" id="CHEBI:57856"/>
        <dbReference type="ChEBI" id="CHEBI:59789"/>
        <dbReference type="ChEBI" id="CHEBI:90615"/>
        <dbReference type="ChEBI" id="CHEBI:90616"/>
        <dbReference type="EC" id="2.1.1.72"/>
    </reaction>
</comment>
<feature type="domain" description="N6 adenine-specific DNA methyltransferase N-terminal" evidence="10">
    <location>
        <begin position="23"/>
        <end position="92"/>
    </location>
</feature>
<dbReference type="GO" id="GO:0008170">
    <property type="term" value="F:N-methyltransferase activity"/>
    <property type="evidence" value="ECO:0007669"/>
    <property type="project" value="InterPro"/>
</dbReference>
<dbReference type="GO" id="GO:0003677">
    <property type="term" value="F:DNA binding"/>
    <property type="evidence" value="ECO:0007669"/>
    <property type="project" value="InterPro"/>
</dbReference>
<evidence type="ECO:0000256" key="5">
    <source>
        <dbReference type="ARBA" id="ARBA00022691"/>
    </source>
</evidence>
<dbReference type="Pfam" id="PF12161">
    <property type="entry name" value="HsdM_N"/>
    <property type="match status" value="1"/>
</dbReference>
<accession>A0A5Q0BR32</accession>
<organism evidence="11 12">
    <name type="scientific">Candidatus Methylospira mobilis</name>
    <dbReference type="NCBI Taxonomy" id="1808979"/>
    <lineage>
        <taxon>Bacteria</taxon>
        <taxon>Pseudomonadati</taxon>
        <taxon>Pseudomonadota</taxon>
        <taxon>Gammaproteobacteria</taxon>
        <taxon>Methylococcales</taxon>
        <taxon>Methylococcaceae</taxon>
        <taxon>Candidatus Methylospira</taxon>
    </lineage>
</organism>
<gene>
    <name evidence="11" type="ORF">F6R98_19460</name>
</gene>
<keyword evidence="6" id="KW-0680">Restriction system</keyword>
<dbReference type="EMBL" id="CP044205">
    <property type="protein sequence ID" value="QFY44537.1"/>
    <property type="molecule type" value="Genomic_DNA"/>
</dbReference>
<dbReference type="Gene3D" id="1.20.1260.30">
    <property type="match status" value="1"/>
</dbReference>
<comment type="similarity">
    <text evidence="1">Belongs to the N(4)/N(6)-methyltransferase family.</text>
</comment>
<dbReference type="KEGG" id="mmob:F6R98_19460"/>
<dbReference type="InterPro" id="IPR003356">
    <property type="entry name" value="DNA_methylase_A-5"/>
</dbReference>
<evidence type="ECO:0000313" key="11">
    <source>
        <dbReference type="EMBL" id="QFY44537.1"/>
    </source>
</evidence>
<evidence type="ECO:0000259" key="10">
    <source>
        <dbReference type="Pfam" id="PF12161"/>
    </source>
</evidence>
<evidence type="ECO:0000256" key="4">
    <source>
        <dbReference type="ARBA" id="ARBA00022679"/>
    </source>
</evidence>
<proteinExistence type="inferred from homology"/>